<name>A0A1G6MAS7_9PROT</name>
<evidence type="ECO:0000313" key="10">
    <source>
        <dbReference type="Proteomes" id="UP000198925"/>
    </source>
</evidence>
<dbReference type="SUPFAM" id="SSF82866">
    <property type="entry name" value="Multidrug efflux transporter AcrB transmembrane domain"/>
    <property type="match status" value="2"/>
</dbReference>
<keyword evidence="10" id="KW-1185">Reference proteome</keyword>
<dbReference type="AlphaFoldDB" id="A0A1G6MAS7"/>
<keyword evidence="5 8" id="KW-0812">Transmembrane</keyword>
<comment type="subcellular location">
    <subcellularLocation>
        <location evidence="1">Cell inner membrane</location>
        <topology evidence="1">Multi-pass membrane protein</topology>
    </subcellularLocation>
</comment>
<dbReference type="GO" id="GO:0042910">
    <property type="term" value="F:xenobiotic transmembrane transporter activity"/>
    <property type="evidence" value="ECO:0007669"/>
    <property type="project" value="TreeGrafter"/>
</dbReference>
<dbReference type="RefSeq" id="WP_090661247.1">
    <property type="nucleotide sequence ID" value="NZ_FMZX01000001.1"/>
</dbReference>
<dbReference type="Gene3D" id="3.30.70.1440">
    <property type="entry name" value="Multidrug efflux transporter AcrB pore domain"/>
    <property type="match status" value="1"/>
</dbReference>
<keyword evidence="4" id="KW-0997">Cell inner membrane</keyword>
<dbReference type="SUPFAM" id="SSF82714">
    <property type="entry name" value="Multidrug efflux transporter AcrB TolC docking domain, DN and DC subdomains"/>
    <property type="match status" value="2"/>
</dbReference>
<dbReference type="InterPro" id="IPR027463">
    <property type="entry name" value="AcrB_DN_DC_subdom"/>
</dbReference>
<dbReference type="Gene3D" id="3.30.70.1320">
    <property type="entry name" value="Multidrug efflux transporter AcrB pore domain like"/>
    <property type="match status" value="1"/>
</dbReference>
<evidence type="ECO:0000256" key="1">
    <source>
        <dbReference type="ARBA" id="ARBA00004429"/>
    </source>
</evidence>
<evidence type="ECO:0000313" key="9">
    <source>
        <dbReference type="EMBL" id="SDC52086.1"/>
    </source>
</evidence>
<feature type="transmembrane region" description="Helical" evidence="8">
    <location>
        <begin position="360"/>
        <end position="381"/>
    </location>
</feature>
<dbReference type="GO" id="GO:0005886">
    <property type="term" value="C:plasma membrane"/>
    <property type="evidence" value="ECO:0007669"/>
    <property type="project" value="UniProtKB-SubCell"/>
</dbReference>
<dbReference type="STRING" id="938405.SAMN02927895_01559"/>
<accession>A0A1G6MAS7</accession>
<dbReference type="PANTHER" id="PTHR32063">
    <property type="match status" value="1"/>
</dbReference>
<feature type="transmembrane region" description="Helical" evidence="8">
    <location>
        <begin position="12"/>
        <end position="32"/>
    </location>
</feature>
<dbReference type="EMBL" id="FMZX01000001">
    <property type="protein sequence ID" value="SDC52086.1"/>
    <property type="molecule type" value="Genomic_DNA"/>
</dbReference>
<dbReference type="Gene3D" id="3.30.70.1430">
    <property type="entry name" value="Multidrug efflux transporter AcrB pore domain"/>
    <property type="match status" value="2"/>
</dbReference>
<evidence type="ECO:0000256" key="5">
    <source>
        <dbReference type="ARBA" id="ARBA00022692"/>
    </source>
</evidence>
<dbReference type="PANTHER" id="PTHR32063:SF78">
    <property type="entry name" value="ACRB_ACRD_ACRF FAMILY PROTEIN"/>
    <property type="match status" value="1"/>
</dbReference>
<dbReference type="FunFam" id="1.20.1640.10:FF:000001">
    <property type="entry name" value="Efflux pump membrane transporter"/>
    <property type="match status" value="1"/>
</dbReference>
<evidence type="ECO:0000256" key="4">
    <source>
        <dbReference type="ARBA" id="ARBA00022519"/>
    </source>
</evidence>
<dbReference type="Gene3D" id="3.30.2090.10">
    <property type="entry name" value="Multidrug efflux transporter AcrB TolC docking domain, DN and DC subdomains"/>
    <property type="match status" value="2"/>
</dbReference>
<dbReference type="PRINTS" id="PR00702">
    <property type="entry name" value="ACRIFLAVINRP"/>
</dbReference>
<reference evidence="9 10" key="1">
    <citation type="submission" date="2016-10" db="EMBL/GenBank/DDBJ databases">
        <authorList>
            <person name="de Groot N.N."/>
        </authorList>
    </citation>
    <scope>NUCLEOTIDE SEQUENCE [LARGE SCALE GENOMIC DNA]</scope>
    <source>
        <strain evidence="9 10">CPCC 100156</strain>
    </source>
</reference>
<evidence type="ECO:0000256" key="8">
    <source>
        <dbReference type="SAM" id="Phobius"/>
    </source>
</evidence>
<dbReference type="Gene3D" id="1.20.1640.10">
    <property type="entry name" value="Multidrug efflux transporter AcrB transmembrane domain"/>
    <property type="match status" value="2"/>
</dbReference>
<feature type="transmembrane region" description="Helical" evidence="8">
    <location>
        <begin position="528"/>
        <end position="547"/>
    </location>
</feature>
<protein>
    <submittedName>
        <fullName evidence="9">Multidrug efflux pump</fullName>
    </submittedName>
</protein>
<evidence type="ECO:0000256" key="2">
    <source>
        <dbReference type="ARBA" id="ARBA00022448"/>
    </source>
</evidence>
<keyword evidence="6 8" id="KW-1133">Transmembrane helix</keyword>
<keyword evidence="7 8" id="KW-0472">Membrane</keyword>
<evidence type="ECO:0000256" key="6">
    <source>
        <dbReference type="ARBA" id="ARBA00022989"/>
    </source>
</evidence>
<dbReference type="InterPro" id="IPR001036">
    <property type="entry name" value="Acrflvin-R"/>
</dbReference>
<proteinExistence type="predicted"/>
<feature type="transmembrane region" description="Helical" evidence="8">
    <location>
        <begin position="907"/>
        <end position="922"/>
    </location>
</feature>
<dbReference type="Proteomes" id="UP000198925">
    <property type="component" value="Unassembled WGS sequence"/>
</dbReference>
<feature type="transmembrane region" description="Helical" evidence="8">
    <location>
        <begin position="431"/>
        <end position="451"/>
    </location>
</feature>
<feature type="transmembrane region" description="Helical" evidence="8">
    <location>
        <begin position="463"/>
        <end position="486"/>
    </location>
</feature>
<evidence type="ECO:0000256" key="7">
    <source>
        <dbReference type="ARBA" id="ARBA00023136"/>
    </source>
</evidence>
<sequence length="1033" mass="108783">MSISEPFIRRPIATALLSIGIALAGIVSYFNLPVAPLPSVDLPTIVIGAGQPGADPATMASSVAAPLERRLGAIAGVTEMTSTSSLGATSIIVQFDLSRSVEGAARDVQAAINAAGSDLPAGLAIQPYFRKANPGDAPVLIMALGSDTATPGAVYDAADSLVGPRIAQIPGVAQVAIAGAEQPAVRVTVDPAAAKAAGIGMEQIRRAINDNNVTQATGLIDGTQQSAAIAVNDRLNTPEEYGRIILKSANGAIVRISSIARVALDVRDRRQGGSVDGRPAVLMIIFKQPDANVIEVVNGIQRMLPEVERWLPGGVHIRTIRDRSETIRASVHDVQQTLLISIALVIAVVALFLGRTSAVAAAGASVPLSLLGTLAVMWMIGYSLDNLSLMALTISVGFVVDDAIVMIENMARLMERGMKPLEAALLGARQIGFTVVSITVSLIAVFIPLLFMGGIVGRLFREFSATLAIAVGISGVVSLTLTPMMAGRLARPGPHRPGLVIRLVDAGMERMTRGYIWSLRHVLRVRRIMLVLTLGLIGVTVWLYVIVPKGFFPDQDTGLVIGTTRAPPDTSFEAMQILQERVVQVLMRDPAVASIASQVGGGGGNSSGNQGRIFLSLKPLAERDNVSASQVIDRLRRPLGVIPGMQTFLRAVQDIGIGGRAGNAQFQFVLLSPDLEGLETWSETLVQKLRTLPGLTDVSSDQQRAGLVTRLAIDREAAARLGVSVAAIASALNSGFAQRQVSIIYRARNQYRVVLELEPGMQQFPEQVDDIYVPGAGGVQVPLSSLVTLSRGTAPLAVTHQGQYPAATITFNLAPDMSLGQAAAAVEQATREIGLPDGMRTEFAGNAKAFQSFARDQPLLILAALLTIYIVLGVLYEHLLHPVTILSTLPTAGIGALLALLVTDTPFTVIALIGVILLMGIVKKNAIMLVDFALEHERSEGIGGVEAIMAACRERFRPILMTTLAAVFGAVPLAMASGAGSELRQPLGVTIIGGLLLSQLLTLYTTPVVYLALDGVGRRRTAHQGVTAPAPAE</sequence>
<feature type="transmembrane region" description="Helical" evidence="8">
    <location>
        <begin position="991"/>
        <end position="1013"/>
    </location>
</feature>
<dbReference type="SUPFAM" id="SSF82693">
    <property type="entry name" value="Multidrug efflux transporter AcrB pore domain, PN1, PN2, PC1 and PC2 subdomains"/>
    <property type="match status" value="3"/>
</dbReference>
<organism evidence="9 10">
    <name type="scientific">Belnapia rosea</name>
    <dbReference type="NCBI Taxonomy" id="938405"/>
    <lineage>
        <taxon>Bacteria</taxon>
        <taxon>Pseudomonadati</taxon>
        <taxon>Pseudomonadota</taxon>
        <taxon>Alphaproteobacteria</taxon>
        <taxon>Acetobacterales</taxon>
        <taxon>Roseomonadaceae</taxon>
        <taxon>Belnapia</taxon>
    </lineage>
</organism>
<evidence type="ECO:0000256" key="3">
    <source>
        <dbReference type="ARBA" id="ARBA00022475"/>
    </source>
</evidence>
<feature type="transmembrane region" description="Helical" evidence="8">
    <location>
        <begin position="334"/>
        <end position="353"/>
    </location>
</feature>
<dbReference type="Pfam" id="PF00873">
    <property type="entry name" value="ACR_tran"/>
    <property type="match status" value="1"/>
</dbReference>
<keyword evidence="3" id="KW-1003">Cell membrane</keyword>
<gene>
    <name evidence="9" type="ORF">SAMN04487779_10011140</name>
</gene>
<keyword evidence="2" id="KW-0813">Transport</keyword>
<feature type="transmembrane region" description="Helical" evidence="8">
    <location>
        <begin position="959"/>
        <end position="979"/>
    </location>
</feature>
<feature type="transmembrane region" description="Helical" evidence="8">
    <location>
        <begin position="859"/>
        <end position="876"/>
    </location>
</feature>